<evidence type="ECO:0000313" key="3">
    <source>
        <dbReference type="Proteomes" id="UP001596548"/>
    </source>
</evidence>
<dbReference type="NCBIfam" id="TIGR01643">
    <property type="entry name" value="YD_repeat_2x"/>
    <property type="match status" value="1"/>
</dbReference>
<evidence type="ECO:0000313" key="2">
    <source>
        <dbReference type="EMBL" id="MFC7280253.1"/>
    </source>
</evidence>
<sequence>IDQTVNGVTTAFHYSRDRLLSSDTGGATATYNYDPFGRLNTVSAGGTIVERNVYDGFDHLVEKRTGTSTTKYDYDALDRTASKTTGGKTTEYSYLGLSAEVLDEEDGGKVTKSFQYSPWGQRLSQVTYKADGSTEDAYYSYNAHTDVEQVTDSGGDTKATYGYTAYGDDDDAHFTGIDKPDVADPTKEPYDPYRFNGKRWDPDSQSYDMGFRDYSPGLNRFLSRDSYNGALDDLNLSVNPWTGSRYSFGGGNPISAVEFDGHCWSWAQKVCDAASTAGNWVSENGSALAETAAGAALTMLAPESRTPAWPRCSAAERSASPASAASPAGRWPCSAARSRCSARP</sequence>
<dbReference type="NCBIfam" id="TIGR03696">
    <property type="entry name" value="Rhs_assc_core"/>
    <property type="match status" value="1"/>
</dbReference>
<dbReference type="InterPro" id="IPR022385">
    <property type="entry name" value="Rhs_assc_core"/>
</dbReference>
<feature type="region of interest" description="Disordered" evidence="1">
    <location>
        <begin position="177"/>
        <end position="197"/>
    </location>
</feature>
<dbReference type="RefSeq" id="WP_378978366.1">
    <property type="nucleotide sequence ID" value="NZ_JBHTBJ010000109.1"/>
</dbReference>
<dbReference type="EMBL" id="JBHTBJ010000109">
    <property type="protein sequence ID" value="MFC7280253.1"/>
    <property type="molecule type" value="Genomic_DNA"/>
</dbReference>
<accession>A0ABW2I623</accession>
<proteinExistence type="predicted"/>
<feature type="region of interest" description="Disordered" evidence="1">
    <location>
        <begin position="308"/>
        <end position="344"/>
    </location>
</feature>
<dbReference type="InterPro" id="IPR050708">
    <property type="entry name" value="T6SS_VgrG/RHS"/>
</dbReference>
<evidence type="ECO:0000256" key="1">
    <source>
        <dbReference type="SAM" id="MobiDB-lite"/>
    </source>
</evidence>
<name>A0ABW2I623_9ACTN</name>
<dbReference type="PANTHER" id="PTHR32305">
    <property type="match status" value="1"/>
</dbReference>
<feature type="non-terminal residue" evidence="2">
    <location>
        <position position="1"/>
    </location>
</feature>
<reference evidence="3" key="1">
    <citation type="journal article" date="2019" name="Int. J. Syst. Evol. Microbiol.">
        <title>The Global Catalogue of Microorganisms (GCM) 10K type strain sequencing project: providing services to taxonomists for standard genome sequencing and annotation.</title>
        <authorList>
            <consortium name="The Broad Institute Genomics Platform"/>
            <consortium name="The Broad Institute Genome Sequencing Center for Infectious Disease"/>
            <person name="Wu L."/>
            <person name="Ma J."/>
        </authorList>
    </citation>
    <scope>NUCLEOTIDE SEQUENCE [LARGE SCALE GENOMIC DNA]</scope>
    <source>
        <strain evidence="3">XZYJT-10</strain>
    </source>
</reference>
<keyword evidence="3" id="KW-1185">Reference proteome</keyword>
<dbReference type="Gene3D" id="2.180.10.10">
    <property type="entry name" value="RHS repeat-associated core"/>
    <property type="match status" value="1"/>
</dbReference>
<comment type="caution">
    <text evidence="2">The sequence shown here is derived from an EMBL/GenBank/DDBJ whole genome shotgun (WGS) entry which is preliminary data.</text>
</comment>
<organism evidence="2 3">
    <name type="scientific">Paractinoplanes rhizophilus</name>
    <dbReference type="NCBI Taxonomy" id="1416877"/>
    <lineage>
        <taxon>Bacteria</taxon>
        <taxon>Bacillati</taxon>
        <taxon>Actinomycetota</taxon>
        <taxon>Actinomycetes</taxon>
        <taxon>Micromonosporales</taxon>
        <taxon>Micromonosporaceae</taxon>
        <taxon>Paractinoplanes</taxon>
    </lineage>
</organism>
<gene>
    <name evidence="2" type="ORF">ACFQS1_40405</name>
</gene>
<protein>
    <submittedName>
        <fullName evidence="2">RHS repeat-associated core domain-containing protein</fullName>
    </submittedName>
</protein>
<dbReference type="InterPro" id="IPR006530">
    <property type="entry name" value="YD"/>
</dbReference>
<feature type="compositionally biased region" description="Basic and acidic residues" evidence="1">
    <location>
        <begin position="177"/>
        <end position="191"/>
    </location>
</feature>
<dbReference type="Proteomes" id="UP001596548">
    <property type="component" value="Unassembled WGS sequence"/>
</dbReference>
<dbReference type="PANTHER" id="PTHR32305:SF15">
    <property type="entry name" value="PROTEIN RHSA-RELATED"/>
    <property type="match status" value="1"/>
</dbReference>
<feature type="compositionally biased region" description="Low complexity" evidence="1">
    <location>
        <begin position="313"/>
        <end position="328"/>
    </location>
</feature>